<dbReference type="OrthoDB" id="9807344at2"/>
<name>A0A2U8VQV4_9HYPH</name>
<dbReference type="Proteomes" id="UP000246058">
    <property type="component" value="Chromosome"/>
</dbReference>
<keyword evidence="3" id="KW-1185">Reference proteome</keyword>
<gene>
    <name evidence="2" type="ORF">DK427_10330</name>
</gene>
<sequence>MADKAVPHFHNDLGVPVIHVGAREFMCIGARPPFDHPHVFLDMGADDEIICQYCSTLYRYRAGLKATESDPPACLWDDKAINPKASSHKAA</sequence>
<protein>
    <submittedName>
        <fullName evidence="2">Zinc-finger domain-containing protein</fullName>
    </submittedName>
</protein>
<dbReference type="GO" id="GO:0008270">
    <property type="term" value="F:zinc ion binding"/>
    <property type="evidence" value="ECO:0007669"/>
    <property type="project" value="UniProtKB-KW"/>
</dbReference>
<dbReference type="AlphaFoldDB" id="A0A2U8VQV4"/>
<dbReference type="EMBL" id="CP029551">
    <property type="protein sequence ID" value="AWN36074.1"/>
    <property type="molecule type" value="Genomic_DNA"/>
</dbReference>
<dbReference type="InterPro" id="IPR019401">
    <property type="entry name" value="Znf_CHCC"/>
</dbReference>
<keyword evidence="2" id="KW-0863">Zinc-finger</keyword>
<evidence type="ECO:0000313" key="3">
    <source>
        <dbReference type="Proteomes" id="UP000246058"/>
    </source>
</evidence>
<dbReference type="RefSeq" id="WP_109951181.1">
    <property type="nucleotide sequence ID" value="NZ_CP029551.1"/>
</dbReference>
<dbReference type="Pfam" id="PF10276">
    <property type="entry name" value="zf-CHCC"/>
    <property type="match status" value="1"/>
</dbReference>
<dbReference type="KEGG" id="meti:DK427_10330"/>
<proteinExistence type="predicted"/>
<keyword evidence="2" id="KW-0479">Metal-binding</keyword>
<evidence type="ECO:0000259" key="1">
    <source>
        <dbReference type="Pfam" id="PF10276"/>
    </source>
</evidence>
<dbReference type="Gene3D" id="2.60.260.40">
    <property type="entry name" value="q5lls5 like domains"/>
    <property type="match status" value="1"/>
</dbReference>
<feature type="domain" description="Zinc finger CHCC-type" evidence="1">
    <location>
        <begin position="23"/>
        <end position="58"/>
    </location>
</feature>
<evidence type="ECO:0000313" key="2">
    <source>
        <dbReference type="EMBL" id="AWN36074.1"/>
    </source>
</evidence>
<accession>A0A2U8VQV4</accession>
<organism evidence="2 3">
    <name type="scientific">Methylobacterium radiodurans</name>
    <dbReference type="NCBI Taxonomy" id="2202828"/>
    <lineage>
        <taxon>Bacteria</taxon>
        <taxon>Pseudomonadati</taxon>
        <taxon>Pseudomonadota</taxon>
        <taxon>Alphaproteobacteria</taxon>
        <taxon>Hyphomicrobiales</taxon>
        <taxon>Methylobacteriaceae</taxon>
        <taxon>Methylobacterium</taxon>
    </lineage>
</organism>
<keyword evidence="2" id="KW-0862">Zinc</keyword>
<reference evidence="2 3" key="1">
    <citation type="submission" date="2018-05" db="EMBL/GenBank/DDBJ databases">
        <title>Complete Genome Sequence of Methylobacterium sp. 17Sr1-43.</title>
        <authorList>
            <person name="Srinivasan S."/>
        </authorList>
    </citation>
    <scope>NUCLEOTIDE SEQUENCE [LARGE SCALE GENOMIC DNA]</scope>
    <source>
        <strain evidence="2 3">17Sr1-43</strain>
    </source>
</reference>